<reference evidence="1 2" key="1">
    <citation type="submission" date="2020-01" db="EMBL/GenBank/DDBJ databases">
        <title>A novel Bacillus sp. from Pasinler.</title>
        <authorList>
            <person name="Adiguzel A."/>
            <person name="Ay H."/>
            <person name="Baltaci M.O."/>
        </authorList>
    </citation>
    <scope>NUCLEOTIDE SEQUENCE [LARGE SCALE GENOMIC DNA]</scope>
    <source>
        <strain evidence="1 2">P1</strain>
    </source>
</reference>
<sequence>MKMKRTKYKFFTLTLFTIFILILSGCNESTGMKTSDENIKTIEAVLRNNLTGPDDELKEIINDMEGEEKLKALNNYDEKLYKDYFANNTSYQEYISSYGTVLWVQPINNNYKLEVKNIEFEMINDKENIYNFTLELQYQKENSESSEVVKVEGQANLNDDHKIESISYKTDVWENFS</sequence>
<name>A0ABX0A6B3_9BACI</name>
<evidence type="ECO:0000313" key="1">
    <source>
        <dbReference type="EMBL" id="NCU16733.1"/>
    </source>
</evidence>
<protein>
    <recommendedName>
        <fullName evidence="3">Lipoprotein</fullName>
    </recommendedName>
</protein>
<evidence type="ECO:0000313" key="2">
    <source>
        <dbReference type="Proteomes" id="UP000743899"/>
    </source>
</evidence>
<dbReference type="RefSeq" id="WP_161919571.1">
    <property type="nucleotide sequence ID" value="NZ_JAACYS010000008.1"/>
</dbReference>
<proteinExistence type="predicted"/>
<accession>A0ABX0A6B3</accession>
<gene>
    <name evidence="1" type="ORF">GW534_02960</name>
</gene>
<keyword evidence="2" id="KW-1185">Reference proteome</keyword>
<comment type="caution">
    <text evidence="1">The sequence shown here is derived from an EMBL/GenBank/DDBJ whole genome shotgun (WGS) entry which is preliminary data.</text>
</comment>
<dbReference type="Proteomes" id="UP000743899">
    <property type="component" value="Unassembled WGS sequence"/>
</dbReference>
<evidence type="ECO:0008006" key="3">
    <source>
        <dbReference type="Google" id="ProtNLM"/>
    </source>
</evidence>
<dbReference type="EMBL" id="JAACYS010000008">
    <property type="protein sequence ID" value="NCU16733.1"/>
    <property type="molecule type" value="Genomic_DNA"/>
</dbReference>
<dbReference type="PROSITE" id="PS51257">
    <property type="entry name" value="PROKAR_LIPOPROTEIN"/>
    <property type="match status" value="1"/>
</dbReference>
<organism evidence="1 2">
    <name type="scientific">Pallidibacillus pasinlerensis</name>
    <dbReference type="NCBI Taxonomy" id="2703818"/>
    <lineage>
        <taxon>Bacteria</taxon>
        <taxon>Bacillati</taxon>
        <taxon>Bacillota</taxon>
        <taxon>Bacilli</taxon>
        <taxon>Bacillales</taxon>
        <taxon>Bacillaceae</taxon>
        <taxon>Pallidibacillus</taxon>
    </lineage>
</organism>